<dbReference type="SUPFAM" id="SSF54001">
    <property type="entry name" value="Cysteine proteinases"/>
    <property type="match status" value="1"/>
</dbReference>
<dbReference type="EMBL" id="CAJOBJ010362175">
    <property type="protein sequence ID" value="CAF5218798.1"/>
    <property type="molecule type" value="Genomic_DNA"/>
</dbReference>
<keyword evidence="1" id="KW-0732">Signal</keyword>
<organism evidence="3 4">
    <name type="scientific">Rotaria magnacalcarata</name>
    <dbReference type="NCBI Taxonomy" id="392030"/>
    <lineage>
        <taxon>Eukaryota</taxon>
        <taxon>Metazoa</taxon>
        <taxon>Spiralia</taxon>
        <taxon>Gnathifera</taxon>
        <taxon>Rotifera</taxon>
        <taxon>Eurotatoria</taxon>
        <taxon>Bdelloidea</taxon>
        <taxon>Philodinida</taxon>
        <taxon>Philodinidae</taxon>
        <taxon>Rotaria</taxon>
    </lineage>
</organism>
<feature type="domain" description="Cathepsin propeptide inhibitor" evidence="2">
    <location>
        <begin position="21"/>
        <end position="73"/>
    </location>
</feature>
<feature type="signal peptide" evidence="1">
    <location>
        <begin position="1"/>
        <end position="15"/>
    </location>
</feature>
<dbReference type="InterPro" id="IPR038765">
    <property type="entry name" value="Papain-like_cys_pep_sf"/>
</dbReference>
<gene>
    <name evidence="3" type="ORF">GIL414_LOCUS83152</name>
</gene>
<dbReference type="Gene3D" id="1.10.287.2250">
    <property type="match status" value="1"/>
</dbReference>
<evidence type="ECO:0000313" key="3">
    <source>
        <dbReference type="EMBL" id="CAF5218798.1"/>
    </source>
</evidence>
<dbReference type="Pfam" id="PF08246">
    <property type="entry name" value="Inhibitor_I29"/>
    <property type="match status" value="1"/>
</dbReference>
<sequence length="83" mass="9757">MKLIIFSVLFCVVTSSPSLDWIKFKRSFNKNYKTGAEEAERKQIFLENVNRIRDYERAHPNATFKLGINHLADRRIDVNEKNA</sequence>
<proteinExistence type="predicted"/>
<name>A0A8S3JKD9_9BILA</name>
<evidence type="ECO:0000256" key="1">
    <source>
        <dbReference type="SAM" id="SignalP"/>
    </source>
</evidence>
<evidence type="ECO:0000313" key="4">
    <source>
        <dbReference type="Proteomes" id="UP000681720"/>
    </source>
</evidence>
<accession>A0A8S3JKD9</accession>
<dbReference type="Proteomes" id="UP000681720">
    <property type="component" value="Unassembled WGS sequence"/>
</dbReference>
<dbReference type="SMART" id="SM00848">
    <property type="entry name" value="Inhibitor_I29"/>
    <property type="match status" value="1"/>
</dbReference>
<feature type="chain" id="PRO_5035774212" description="Cathepsin propeptide inhibitor domain-containing protein" evidence="1">
    <location>
        <begin position="16"/>
        <end position="83"/>
    </location>
</feature>
<evidence type="ECO:0000259" key="2">
    <source>
        <dbReference type="SMART" id="SM00848"/>
    </source>
</evidence>
<dbReference type="InterPro" id="IPR013201">
    <property type="entry name" value="Prot_inhib_I29"/>
</dbReference>
<reference evidence="3" key="1">
    <citation type="submission" date="2021-02" db="EMBL/GenBank/DDBJ databases">
        <authorList>
            <person name="Nowell W R."/>
        </authorList>
    </citation>
    <scope>NUCLEOTIDE SEQUENCE</scope>
</reference>
<protein>
    <recommendedName>
        <fullName evidence="2">Cathepsin propeptide inhibitor domain-containing protein</fullName>
    </recommendedName>
</protein>
<comment type="caution">
    <text evidence="3">The sequence shown here is derived from an EMBL/GenBank/DDBJ whole genome shotgun (WGS) entry which is preliminary data.</text>
</comment>
<dbReference type="AlphaFoldDB" id="A0A8S3JKD9"/>